<feature type="domain" description="ILCR1 Ig-like" evidence="4">
    <location>
        <begin position="153"/>
        <end position="247"/>
    </location>
</feature>
<keyword evidence="2" id="KW-0472">Membrane</keyword>
<name>A0A2A6B4T2_PRIPA</name>
<reference evidence="5" key="2">
    <citation type="submission" date="2022-06" db="UniProtKB">
        <authorList>
            <consortium name="EnsemblMetazoa"/>
        </authorList>
    </citation>
    <scope>IDENTIFICATION</scope>
    <source>
        <strain evidence="5">PS312</strain>
    </source>
</reference>
<evidence type="ECO:0000256" key="2">
    <source>
        <dbReference type="SAM" id="Phobius"/>
    </source>
</evidence>
<accession>A0A2A6B4T2</accession>
<feature type="compositionally biased region" description="Low complexity" evidence="1">
    <location>
        <begin position="503"/>
        <end position="512"/>
    </location>
</feature>
<evidence type="ECO:0000259" key="4">
    <source>
        <dbReference type="Pfam" id="PF23608"/>
    </source>
</evidence>
<dbReference type="InterPro" id="IPR057066">
    <property type="entry name" value="Ig_ILCR1"/>
</dbReference>
<proteinExistence type="predicted"/>
<evidence type="ECO:0000256" key="1">
    <source>
        <dbReference type="SAM" id="MobiDB-lite"/>
    </source>
</evidence>
<keyword evidence="2" id="KW-0812">Transmembrane</keyword>
<dbReference type="Proteomes" id="UP000005239">
    <property type="component" value="Unassembled WGS sequence"/>
</dbReference>
<keyword evidence="3" id="KW-0732">Signal</keyword>
<organism evidence="5 6">
    <name type="scientific">Pristionchus pacificus</name>
    <name type="common">Parasitic nematode worm</name>
    <dbReference type="NCBI Taxonomy" id="54126"/>
    <lineage>
        <taxon>Eukaryota</taxon>
        <taxon>Metazoa</taxon>
        <taxon>Ecdysozoa</taxon>
        <taxon>Nematoda</taxon>
        <taxon>Chromadorea</taxon>
        <taxon>Rhabditida</taxon>
        <taxon>Rhabditina</taxon>
        <taxon>Diplogasteromorpha</taxon>
        <taxon>Diplogasteroidea</taxon>
        <taxon>Neodiplogasteridae</taxon>
        <taxon>Pristionchus</taxon>
    </lineage>
</organism>
<gene>
    <name evidence="5" type="primary">WBGene00109754</name>
</gene>
<feature type="chain" id="PRO_5044297539" description="ILCR1 Ig-like domain-containing protein" evidence="3">
    <location>
        <begin position="16"/>
        <end position="557"/>
    </location>
</feature>
<dbReference type="PROSITE" id="PS51257">
    <property type="entry name" value="PROKAR_LIPOPROTEIN"/>
    <property type="match status" value="1"/>
</dbReference>
<keyword evidence="6" id="KW-1185">Reference proteome</keyword>
<feature type="transmembrane region" description="Helical" evidence="2">
    <location>
        <begin position="277"/>
        <end position="302"/>
    </location>
</feature>
<protein>
    <recommendedName>
        <fullName evidence="4">ILCR1 Ig-like domain-containing protein</fullName>
    </recommendedName>
</protein>
<feature type="region of interest" description="Disordered" evidence="1">
    <location>
        <begin position="503"/>
        <end position="530"/>
    </location>
</feature>
<evidence type="ECO:0000313" key="5">
    <source>
        <dbReference type="EnsemblMetazoa" id="PPA20200.1"/>
    </source>
</evidence>
<dbReference type="Pfam" id="PF23608">
    <property type="entry name" value="Ig_ILCR1"/>
    <property type="match status" value="1"/>
</dbReference>
<dbReference type="AlphaFoldDB" id="A0A2A6B4T2"/>
<feature type="signal peptide" evidence="3">
    <location>
        <begin position="1"/>
        <end position="15"/>
    </location>
</feature>
<keyword evidence="2" id="KW-1133">Transmembrane helix</keyword>
<evidence type="ECO:0000313" key="6">
    <source>
        <dbReference type="Proteomes" id="UP000005239"/>
    </source>
</evidence>
<reference evidence="6" key="1">
    <citation type="journal article" date="2008" name="Nat. Genet.">
        <title>The Pristionchus pacificus genome provides a unique perspective on nematode lifestyle and parasitism.</title>
        <authorList>
            <person name="Dieterich C."/>
            <person name="Clifton S.W."/>
            <person name="Schuster L.N."/>
            <person name="Chinwalla A."/>
            <person name="Delehaunty K."/>
            <person name="Dinkelacker I."/>
            <person name="Fulton L."/>
            <person name="Fulton R."/>
            <person name="Godfrey J."/>
            <person name="Minx P."/>
            <person name="Mitreva M."/>
            <person name="Roeseler W."/>
            <person name="Tian H."/>
            <person name="Witte H."/>
            <person name="Yang S.P."/>
            <person name="Wilson R.K."/>
            <person name="Sommer R.J."/>
        </authorList>
    </citation>
    <scope>NUCLEOTIDE SEQUENCE [LARGE SCALE GENOMIC DNA]</scope>
    <source>
        <strain evidence="6">PS312</strain>
    </source>
</reference>
<dbReference type="EnsemblMetazoa" id="PPA20200.1">
    <property type="protein sequence ID" value="PPA20200.1"/>
    <property type="gene ID" value="WBGene00109754"/>
</dbReference>
<sequence length="557" mass="62427">MKLLLLLHLLSLTYACSLHKQTDAGLLIKLKAMWRVLKSEKFPIPITAFEISLHDITENRLIEVRTDSISSPFEGIRKLSETVDFFTHFSASLEFGHDYEIELRFLPLGTNGSFKKRLSIPEYPASGKCERDSALALDKDKYAIFVSDTKKLPLTASVRIEFHTAPPAFCFREYTVEVYETDNPSKPLAKSIVLTTDSTQVIKQEFPFLPVGTRLSIKIYPTEALHSRASECVCSNCNCLVTQTKSFLFPSPVIKTKLIEDAPKVDAPSISTENSSFLGLNLIFIILIPFLIVVIALLGILIRNLKINQKRPKESKIKLISEWNREEKMPIVGSPPFVRKGAIWVIGLNAMEEYRFIHKLSSHLQPFTRLIFAPDDLHDGVNRWKWIGDVNRGVDVIILLLRESSLSIYAAGKSPDPFESLFIEQMTSLHPSDHRIISVSLDDCSPNLFNSSSILYRDPRDFPLLTQCLSHRGFPLSQPITPITQSQSNLITPPLSPAVSLRSESVSEMESSIEGDRSKDSGFISNPSPPISPGFKRSAFPYVDSVSISCDNTILAN</sequence>
<accession>A0A8R1UD65</accession>
<evidence type="ECO:0000256" key="3">
    <source>
        <dbReference type="SAM" id="SignalP"/>
    </source>
</evidence>